<gene>
    <name evidence="1" type="ORF">Taro_019092</name>
</gene>
<accession>A0A843V141</accession>
<proteinExistence type="predicted"/>
<dbReference type="PANTHER" id="PTHR34051">
    <property type="entry name" value="PROTEIN LOW PSII ACCUMULATION 3, CHLOROPLASTIC"/>
    <property type="match status" value="1"/>
</dbReference>
<dbReference type="AlphaFoldDB" id="A0A843V141"/>
<evidence type="ECO:0000313" key="1">
    <source>
        <dbReference type="EMBL" id="MQL86553.1"/>
    </source>
</evidence>
<dbReference type="InterPro" id="IPR044687">
    <property type="entry name" value="LPA3"/>
</dbReference>
<protein>
    <submittedName>
        <fullName evidence="1">Uncharacterized protein</fullName>
    </submittedName>
</protein>
<keyword evidence="2" id="KW-1185">Reference proteome</keyword>
<dbReference type="OrthoDB" id="2082at2759"/>
<comment type="caution">
    <text evidence="1">The sequence shown here is derived from an EMBL/GenBank/DDBJ whole genome shotgun (WGS) entry which is preliminary data.</text>
</comment>
<organism evidence="1 2">
    <name type="scientific">Colocasia esculenta</name>
    <name type="common">Wild taro</name>
    <name type="synonym">Arum esculentum</name>
    <dbReference type="NCBI Taxonomy" id="4460"/>
    <lineage>
        <taxon>Eukaryota</taxon>
        <taxon>Viridiplantae</taxon>
        <taxon>Streptophyta</taxon>
        <taxon>Embryophyta</taxon>
        <taxon>Tracheophyta</taxon>
        <taxon>Spermatophyta</taxon>
        <taxon>Magnoliopsida</taxon>
        <taxon>Liliopsida</taxon>
        <taxon>Araceae</taxon>
        <taxon>Aroideae</taxon>
        <taxon>Colocasieae</taxon>
        <taxon>Colocasia</taxon>
    </lineage>
</organism>
<reference evidence="1" key="1">
    <citation type="submission" date="2017-07" db="EMBL/GenBank/DDBJ databases">
        <title>Taro Niue Genome Assembly and Annotation.</title>
        <authorList>
            <person name="Atibalentja N."/>
            <person name="Keating K."/>
            <person name="Fields C.J."/>
        </authorList>
    </citation>
    <scope>NUCLEOTIDE SEQUENCE</scope>
    <source>
        <strain evidence="1">Niue_2</strain>
        <tissue evidence="1">Leaf</tissue>
    </source>
</reference>
<dbReference type="Proteomes" id="UP000652761">
    <property type="component" value="Unassembled WGS sequence"/>
</dbReference>
<evidence type="ECO:0000313" key="2">
    <source>
        <dbReference type="Proteomes" id="UP000652761"/>
    </source>
</evidence>
<dbReference type="EMBL" id="NMUH01000910">
    <property type="protein sequence ID" value="MQL86553.1"/>
    <property type="molecule type" value="Genomic_DNA"/>
</dbReference>
<sequence length="194" mass="20834">MAFSCSTSLSPAFPSSRLRSFLHPRRSLSAFRPPPPELGGGVPRSGSVVATTRAPFAVRAMAADAASPDVRARAGVPVYKPRSYEVLVSDAARSLVYALDDGKTRLEIDFPLVVRSCSSAVCGFLGVGCEVFPDQPEKRRASQLFKTALDMISNASIGSLDDVPAGPVSNFFKSIRNTLDFDFAGENEGLFWKL</sequence>
<name>A0A843V141_COLES</name>
<dbReference type="PANTHER" id="PTHR34051:SF2">
    <property type="entry name" value="PROTEIN LPA3"/>
    <property type="match status" value="1"/>
</dbReference>